<comment type="caution">
    <text evidence="1">The sequence shown here is derived from an EMBL/GenBank/DDBJ whole genome shotgun (WGS) entry which is preliminary data.</text>
</comment>
<sequence length="343" mass="39342">MVRHLRILLITLFILVPFNSEAKGIFSIMHTEKFDWLPTESAHRRYPMTLIRGDLTLKDGSYLYVPAKFLIDNRWGEIGSTHVVGKTMKSLPAKLSATWFSFTENKFFAGDFVLPYDTILELCQTMISPKTGKTPNSYYIRFGFGPEGAVSVWVSAEGISVEVGNFRAAEVAMDWKTVLDNEEVSRADFIDQILHESLKPQELRDLNEHGVPPGISDHFSKQYRWNLEVIGQKNRMLWLKTLNGEEEYFDFVKTSNARTSRGLPQSLEVYWDDKTGRKFQAVVRFDEAEVTAAYKKLSGEKTDYPMQLKLEISDNPEVIHTSLNDGKYVILLGKTEVKTYSRR</sequence>
<dbReference type="InterPro" id="IPR021326">
    <property type="entry name" value="DUF2931"/>
</dbReference>
<dbReference type="AlphaFoldDB" id="A0A6V8NDX5"/>
<keyword evidence="2" id="KW-1185">Reference proteome</keyword>
<reference evidence="2" key="1">
    <citation type="submission" date="2020-06" db="EMBL/GenBank/DDBJ databases">
        <title>Draft genomic sequecing of Geomonas sp. Red745.</title>
        <authorList>
            <person name="Itoh H."/>
            <person name="Xu Z.X."/>
            <person name="Ushijima N."/>
            <person name="Masuda Y."/>
            <person name="Shiratori Y."/>
            <person name="Senoo K."/>
        </authorList>
    </citation>
    <scope>NUCLEOTIDE SEQUENCE [LARGE SCALE GENOMIC DNA]</scope>
    <source>
        <strain evidence="2">Red745</strain>
    </source>
</reference>
<dbReference type="Pfam" id="PF11153">
    <property type="entry name" value="DUF2931"/>
    <property type="match status" value="1"/>
</dbReference>
<organism evidence="1 2">
    <name type="scientific">Geomonas limicola</name>
    <dbReference type="NCBI Taxonomy" id="2740186"/>
    <lineage>
        <taxon>Bacteria</taxon>
        <taxon>Pseudomonadati</taxon>
        <taxon>Thermodesulfobacteriota</taxon>
        <taxon>Desulfuromonadia</taxon>
        <taxon>Geobacterales</taxon>
        <taxon>Geobacteraceae</taxon>
        <taxon>Geomonas</taxon>
    </lineage>
</organism>
<evidence type="ECO:0000313" key="1">
    <source>
        <dbReference type="EMBL" id="GFO70024.1"/>
    </source>
</evidence>
<gene>
    <name evidence="1" type="ORF">GMLC_36030</name>
</gene>
<evidence type="ECO:0008006" key="3">
    <source>
        <dbReference type="Google" id="ProtNLM"/>
    </source>
</evidence>
<accession>A0A6V8NDX5</accession>
<dbReference type="EMBL" id="BLXZ01000008">
    <property type="protein sequence ID" value="GFO70024.1"/>
    <property type="molecule type" value="Genomic_DNA"/>
</dbReference>
<proteinExistence type="predicted"/>
<evidence type="ECO:0000313" key="2">
    <source>
        <dbReference type="Proteomes" id="UP000587586"/>
    </source>
</evidence>
<name>A0A6V8NDX5_9BACT</name>
<dbReference type="Proteomes" id="UP000587586">
    <property type="component" value="Unassembled WGS sequence"/>
</dbReference>
<protein>
    <recommendedName>
        <fullName evidence="3">DUF2931 domain-containing protein</fullName>
    </recommendedName>
</protein>